<protein>
    <submittedName>
        <fullName evidence="1">Uncharacterized protein</fullName>
    </submittedName>
</protein>
<comment type="caution">
    <text evidence="1">The sequence shown here is derived from an EMBL/GenBank/DDBJ whole genome shotgun (WGS) entry which is preliminary data.</text>
</comment>
<proteinExistence type="predicted"/>
<reference evidence="1 2" key="1">
    <citation type="submission" date="2009-10" db="EMBL/GenBank/DDBJ databases">
        <authorList>
            <person name="Weinstock G."/>
            <person name="Sodergren E."/>
            <person name="Clifton S."/>
            <person name="Fulton L."/>
            <person name="Fulton B."/>
            <person name="Courtney L."/>
            <person name="Fronick C."/>
            <person name="Harrison M."/>
            <person name="Strong C."/>
            <person name="Farmer C."/>
            <person name="Delahaunty K."/>
            <person name="Markovic C."/>
            <person name="Hall O."/>
            <person name="Minx P."/>
            <person name="Tomlinson C."/>
            <person name="Mitreva M."/>
            <person name="Nelson J."/>
            <person name="Hou S."/>
            <person name="Wollam A."/>
            <person name="Pepin K.H."/>
            <person name="Johnson M."/>
            <person name="Bhonagiri V."/>
            <person name="Nash W.E."/>
            <person name="Warren W."/>
            <person name="Chinwalla A."/>
            <person name="Mardis E.R."/>
            <person name="Wilson R.K."/>
        </authorList>
    </citation>
    <scope>NUCLEOTIDE SEQUENCE [LARGE SCALE GENOMIC DNA]</scope>
    <source>
        <strain evidence="1 2">ATCC 14685</strain>
    </source>
</reference>
<gene>
    <name evidence="1" type="ORF">NEICINOT_03122</name>
</gene>
<name>D0W0F6_NEICI</name>
<accession>D0W0F6</accession>
<dbReference type="eggNOG" id="COG0847">
    <property type="taxonomic scope" value="Bacteria"/>
</dbReference>
<dbReference type="EMBL" id="ACDY02000001">
    <property type="protein sequence ID" value="EEZ72689.1"/>
    <property type="molecule type" value="Genomic_DNA"/>
</dbReference>
<dbReference type="Proteomes" id="UP000003294">
    <property type="component" value="Unassembled WGS sequence"/>
</dbReference>
<evidence type="ECO:0000313" key="2">
    <source>
        <dbReference type="Proteomes" id="UP000003294"/>
    </source>
</evidence>
<dbReference type="STRING" id="546262.NEICINOT_03122"/>
<evidence type="ECO:0000313" key="1">
    <source>
        <dbReference type="EMBL" id="EEZ72689.1"/>
    </source>
</evidence>
<sequence length="97" mass="10961">MMGMLKVLSDTSIQPTLAARQRQRIETAARLLPVADWGKAHQIEICETDTLNGQRLSFHCAGGALQMPDGSWYFDRKLPAVFKEKFRAHRNDIAVSF</sequence>
<organism evidence="1 2">
    <name type="scientific">Neisseria cinerea ATCC 14685</name>
    <dbReference type="NCBI Taxonomy" id="546262"/>
    <lineage>
        <taxon>Bacteria</taxon>
        <taxon>Pseudomonadati</taxon>
        <taxon>Pseudomonadota</taxon>
        <taxon>Betaproteobacteria</taxon>
        <taxon>Neisseriales</taxon>
        <taxon>Neisseriaceae</taxon>
        <taxon>Neisseria</taxon>
    </lineage>
</organism>
<dbReference type="AlphaFoldDB" id="D0W0F6"/>
<dbReference type="RefSeq" id="WP_003674662.1">
    <property type="nucleotide sequence ID" value="NZ_ACDY02000001.1"/>
</dbReference>